<dbReference type="SUPFAM" id="SSF53187">
    <property type="entry name" value="Zn-dependent exopeptidases"/>
    <property type="match status" value="1"/>
</dbReference>
<feature type="domain" description="Cytosol aminopeptidase" evidence="6">
    <location>
        <begin position="300"/>
        <end position="307"/>
    </location>
</feature>
<comment type="similarity">
    <text evidence="1">Belongs to the peptidase M17 family.</text>
</comment>
<name>A0A9P5NG73_GYMJU</name>
<evidence type="ECO:0000256" key="3">
    <source>
        <dbReference type="ARBA" id="ARBA00022670"/>
    </source>
</evidence>
<dbReference type="GO" id="GO:0005737">
    <property type="term" value="C:cytoplasm"/>
    <property type="evidence" value="ECO:0007669"/>
    <property type="project" value="InterPro"/>
</dbReference>
<comment type="caution">
    <text evidence="7">The sequence shown here is derived from an EMBL/GenBank/DDBJ whole genome shotgun (WGS) entry which is preliminary data.</text>
</comment>
<dbReference type="EMBL" id="JADNYJ010000096">
    <property type="protein sequence ID" value="KAF8886432.1"/>
    <property type="molecule type" value="Genomic_DNA"/>
</dbReference>
<dbReference type="InterPro" id="IPR000819">
    <property type="entry name" value="Peptidase_M17_C"/>
</dbReference>
<evidence type="ECO:0000256" key="2">
    <source>
        <dbReference type="ARBA" id="ARBA00022438"/>
    </source>
</evidence>
<evidence type="ECO:0000313" key="8">
    <source>
        <dbReference type="Proteomes" id="UP000724874"/>
    </source>
</evidence>
<dbReference type="Pfam" id="PF00883">
    <property type="entry name" value="Peptidase_M17"/>
    <property type="match status" value="1"/>
</dbReference>
<dbReference type="OrthoDB" id="412814at2759"/>
<gene>
    <name evidence="7" type="ORF">CPB84DRAFT_1816718</name>
</gene>
<dbReference type="PANTHER" id="PTHR11963">
    <property type="entry name" value="LEUCINE AMINOPEPTIDASE-RELATED"/>
    <property type="match status" value="1"/>
</dbReference>
<dbReference type="PANTHER" id="PTHR11963:SF23">
    <property type="entry name" value="CYTOSOL AMINOPEPTIDASE"/>
    <property type="match status" value="1"/>
</dbReference>
<dbReference type="CDD" id="cd00433">
    <property type="entry name" value="Peptidase_M17"/>
    <property type="match status" value="1"/>
</dbReference>
<dbReference type="GO" id="GO:0070006">
    <property type="term" value="F:metalloaminopeptidase activity"/>
    <property type="evidence" value="ECO:0007669"/>
    <property type="project" value="InterPro"/>
</dbReference>
<dbReference type="GO" id="GO:0006508">
    <property type="term" value="P:proteolysis"/>
    <property type="evidence" value="ECO:0007669"/>
    <property type="project" value="UniProtKB-KW"/>
</dbReference>
<organism evidence="7 8">
    <name type="scientific">Gymnopilus junonius</name>
    <name type="common">Spectacular rustgill mushroom</name>
    <name type="synonym">Gymnopilus spectabilis subsp. junonius</name>
    <dbReference type="NCBI Taxonomy" id="109634"/>
    <lineage>
        <taxon>Eukaryota</taxon>
        <taxon>Fungi</taxon>
        <taxon>Dikarya</taxon>
        <taxon>Basidiomycota</taxon>
        <taxon>Agaricomycotina</taxon>
        <taxon>Agaricomycetes</taxon>
        <taxon>Agaricomycetidae</taxon>
        <taxon>Agaricales</taxon>
        <taxon>Agaricineae</taxon>
        <taxon>Hymenogastraceae</taxon>
        <taxon>Gymnopilus</taxon>
    </lineage>
</organism>
<dbReference type="InterPro" id="IPR011356">
    <property type="entry name" value="Leucine_aapep/pepB"/>
</dbReference>
<keyword evidence="8" id="KW-1185">Reference proteome</keyword>
<dbReference type="Gene3D" id="3.40.220.10">
    <property type="entry name" value="Leucine Aminopeptidase, subunit E, domain 1"/>
    <property type="match status" value="1"/>
</dbReference>
<dbReference type="PROSITE" id="PS00631">
    <property type="entry name" value="CYTOSOL_AP"/>
    <property type="match status" value="1"/>
</dbReference>
<dbReference type="GO" id="GO:0030145">
    <property type="term" value="F:manganese ion binding"/>
    <property type="evidence" value="ECO:0007669"/>
    <property type="project" value="InterPro"/>
</dbReference>
<feature type="region of interest" description="Disordered" evidence="5">
    <location>
        <begin position="92"/>
        <end position="114"/>
    </location>
</feature>
<dbReference type="Gene3D" id="3.40.630.10">
    <property type="entry name" value="Zn peptidases"/>
    <property type="match status" value="1"/>
</dbReference>
<dbReference type="Proteomes" id="UP000724874">
    <property type="component" value="Unassembled WGS sequence"/>
</dbReference>
<sequence>MSFLSTTNIPQLVESVDPAKLWAQTPQGEKPPKAGTTRTFYNTPASAVTTSANEKREIVRKAVGSAVKDLKAYEGLKDVAIDASADPHAADFTSSPFNPNLTEPSRRNSSSALCKSKEWERGNVYAQAQNLARTLMELPANLMTPTAFTERVKKEFEGVPNVEIFVRDEAPSSPSSSSFSRISRTFSFVTHGTSEPAKFLEIHYKGAANKDEQPLAFVGKGITFDSGGISLKPGAGMKLMRGDMGGAATVVSSALAIAKLQLPINLVVSTPLTENMPGPSATKPGDIIYAMNGKSIEVDNTDAEGRLVLSDAIYYTATEYKPHTLIDVATLTGAMVIALGEVYSGVFSTSDELWQQLHQAGEVEHDRFWRMPLDDEFGPQIHSSNADLQNTGGRPAGSITAALFLKPFAEGCEGKDGQEPTLKWAHIDIAGSMEATRPSPYQEKGMTGRPVRALVEYVRRLTNA</sequence>
<accession>A0A9P5NG73</accession>
<feature type="compositionally biased region" description="Polar residues" evidence="5">
    <location>
        <begin position="92"/>
        <end position="113"/>
    </location>
</feature>
<dbReference type="AlphaFoldDB" id="A0A9P5NG73"/>
<keyword evidence="2 7" id="KW-0031">Aminopeptidase</keyword>
<dbReference type="InterPro" id="IPR043472">
    <property type="entry name" value="Macro_dom-like"/>
</dbReference>
<evidence type="ECO:0000259" key="6">
    <source>
        <dbReference type="PROSITE" id="PS00631"/>
    </source>
</evidence>
<protein>
    <submittedName>
        <fullName evidence="7">Leucine aminopeptidase</fullName>
    </submittedName>
</protein>
<evidence type="ECO:0000256" key="4">
    <source>
        <dbReference type="ARBA" id="ARBA00022801"/>
    </source>
</evidence>
<proteinExistence type="inferred from homology"/>
<dbReference type="PRINTS" id="PR00481">
    <property type="entry name" value="LAMNOPPTDASE"/>
</dbReference>
<reference evidence="7" key="1">
    <citation type="submission" date="2020-11" db="EMBL/GenBank/DDBJ databases">
        <authorList>
            <consortium name="DOE Joint Genome Institute"/>
            <person name="Ahrendt S."/>
            <person name="Riley R."/>
            <person name="Andreopoulos W."/>
            <person name="LaButti K."/>
            <person name="Pangilinan J."/>
            <person name="Ruiz-duenas F.J."/>
            <person name="Barrasa J.M."/>
            <person name="Sanchez-Garcia M."/>
            <person name="Camarero S."/>
            <person name="Miyauchi S."/>
            <person name="Serrano A."/>
            <person name="Linde D."/>
            <person name="Babiker R."/>
            <person name="Drula E."/>
            <person name="Ayuso-Fernandez I."/>
            <person name="Pacheco R."/>
            <person name="Padilla G."/>
            <person name="Ferreira P."/>
            <person name="Barriuso J."/>
            <person name="Kellner H."/>
            <person name="Castanera R."/>
            <person name="Alfaro M."/>
            <person name="Ramirez L."/>
            <person name="Pisabarro A.G."/>
            <person name="Kuo A."/>
            <person name="Tritt A."/>
            <person name="Lipzen A."/>
            <person name="He G."/>
            <person name="Yan M."/>
            <person name="Ng V."/>
            <person name="Cullen D."/>
            <person name="Martin F."/>
            <person name="Rosso M.-N."/>
            <person name="Henrissat B."/>
            <person name="Hibbett D."/>
            <person name="Martinez A.T."/>
            <person name="Grigoriev I.V."/>
        </authorList>
    </citation>
    <scope>NUCLEOTIDE SEQUENCE</scope>
    <source>
        <strain evidence="7">AH 44721</strain>
    </source>
</reference>
<evidence type="ECO:0000313" key="7">
    <source>
        <dbReference type="EMBL" id="KAF8886432.1"/>
    </source>
</evidence>
<keyword evidence="4" id="KW-0378">Hydrolase</keyword>
<keyword evidence="3" id="KW-0645">Protease</keyword>
<evidence type="ECO:0000256" key="5">
    <source>
        <dbReference type="SAM" id="MobiDB-lite"/>
    </source>
</evidence>
<evidence type="ECO:0000256" key="1">
    <source>
        <dbReference type="ARBA" id="ARBA00009528"/>
    </source>
</evidence>